<dbReference type="Gene3D" id="3.40.1090.10">
    <property type="entry name" value="Cytosolic phospholipase A2 catalytic domain"/>
    <property type="match status" value="1"/>
</dbReference>
<dbReference type="GO" id="GO:0016042">
    <property type="term" value="P:lipid catabolic process"/>
    <property type="evidence" value="ECO:0007669"/>
    <property type="project" value="UniProtKB-UniRule"/>
</dbReference>
<dbReference type="SUPFAM" id="SSF52151">
    <property type="entry name" value="FabD/lysophospholipase-like"/>
    <property type="match status" value="1"/>
</dbReference>
<keyword evidence="3 4" id="KW-0443">Lipid metabolism</keyword>
<evidence type="ECO:0000259" key="5">
    <source>
        <dbReference type="PROSITE" id="PS51635"/>
    </source>
</evidence>
<feature type="short sequence motif" description="GXSXG" evidence="4">
    <location>
        <begin position="294"/>
        <end position="298"/>
    </location>
</feature>
<keyword evidence="1 4" id="KW-0378">Hydrolase</keyword>
<dbReference type="InterPro" id="IPR016035">
    <property type="entry name" value="Acyl_Trfase/lysoPLipase"/>
</dbReference>
<accession>A0A8D8RJ81</accession>
<dbReference type="GO" id="GO:0016020">
    <property type="term" value="C:membrane"/>
    <property type="evidence" value="ECO:0007669"/>
    <property type="project" value="TreeGrafter"/>
</dbReference>
<evidence type="ECO:0000256" key="4">
    <source>
        <dbReference type="PROSITE-ProRule" id="PRU01161"/>
    </source>
</evidence>
<feature type="active site" description="Proton acceptor" evidence="4">
    <location>
        <position position="440"/>
    </location>
</feature>
<dbReference type="CDD" id="cd07211">
    <property type="entry name" value="Pat_PNPLA8"/>
    <property type="match status" value="1"/>
</dbReference>
<reference evidence="6" key="1">
    <citation type="submission" date="2021-05" db="EMBL/GenBank/DDBJ databases">
        <authorList>
            <person name="Alioto T."/>
            <person name="Alioto T."/>
            <person name="Gomez Garrido J."/>
        </authorList>
    </citation>
    <scope>NUCLEOTIDE SEQUENCE</scope>
</reference>
<keyword evidence="2 4" id="KW-0442">Lipid degradation</keyword>
<dbReference type="PANTHER" id="PTHR24185">
    <property type="entry name" value="CALCIUM-INDEPENDENT PHOSPHOLIPASE A2-GAMMA"/>
    <property type="match status" value="1"/>
</dbReference>
<feature type="domain" description="PNPLA" evidence="5">
    <location>
        <begin position="258"/>
        <end position="453"/>
    </location>
</feature>
<dbReference type="PROSITE" id="PS51635">
    <property type="entry name" value="PNPLA"/>
    <property type="match status" value="1"/>
</dbReference>
<feature type="short sequence motif" description="DGA/G" evidence="4">
    <location>
        <begin position="440"/>
        <end position="442"/>
    </location>
</feature>
<proteinExistence type="predicted"/>
<evidence type="ECO:0000256" key="2">
    <source>
        <dbReference type="ARBA" id="ARBA00022963"/>
    </source>
</evidence>
<sequence length="604" mass="67866">MAAYNKTITKCLQCGCMTQSTQARQFSFKQLAVSLNSGSQQAMNSVNNQWKLLNQLKEYLSKTSPSQSSSRTKGSNEKHAIFELSKEWINLLEKYSPTSLLGYHFERLTSDTQNNKNSNNRVKALEKPRLTRLSQNNIRRVSKVPQVPRVVETDAVLPWQTNSTGSSKMGYLSATCHVLSSIAIAETLPAKLKRTEELVDLISKYPAARVYAVKEGAIKLLLRTREKFSDDALQQVIREALAILGYVEQLPGRGIRILSIDGGGIRGIAVIELLRKLEQISGRRISDMFDYICGVSTGSILLSTVGIPNGRSLDEALTLYKSLSTDLFTQQKVKGYWNLAWSHAYYDTVKLESILRDYIGTMPMIQTNRQAKCPKMSIVSTIVNLDRPLPYLFRNYSIPHQRYSEYRGSHDHPLWKAVRASSAAPGYFEEFLLDGLVHQDGGVTVNNPTAVALHEASILWPGVPFQCIVSCGTGRTLPMVRSPGYVHDLTDENAVPDAKNTSLTTKLNRVLESATDTEGVHHVLEDLLPRGVYYRFNPYLSEVIAMDETSGEKLSLLRRDTEDYIRKNETRFKAATKTLLEEKSLTAKAMEYVKHKGYLWNAHL</sequence>
<organism evidence="6">
    <name type="scientific">Cacopsylla melanoneura</name>
    <dbReference type="NCBI Taxonomy" id="428564"/>
    <lineage>
        <taxon>Eukaryota</taxon>
        <taxon>Metazoa</taxon>
        <taxon>Ecdysozoa</taxon>
        <taxon>Arthropoda</taxon>
        <taxon>Hexapoda</taxon>
        <taxon>Insecta</taxon>
        <taxon>Pterygota</taxon>
        <taxon>Neoptera</taxon>
        <taxon>Paraneoptera</taxon>
        <taxon>Hemiptera</taxon>
        <taxon>Sternorrhyncha</taxon>
        <taxon>Psylloidea</taxon>
        <taxon>Psyllidae</taxon>
        <taxon>Psyllinae</taxon>
        <taxon>Cacopsylla</taxon>
    </lineage>
</organism>
<dbReference type="InterPro" id="IPR002641">
    <property type="entry name" value="PNPLA_dom"/>
</dbReference>
<dbReference type="GO" id="GO:0047499">
    <property type="term" value="F:calcium-independent phospholipase A2 activity"/>
    <property type="evidence" value="ECO:0007669"/>
    <property type="project" value="TreeGrafter"/>
</dbReference>
<dbReference type="PANTHER" id="PTHR24185:SF1">
    <property type="entry name" value="CALCIUM-INDEPENDENT PHOSPHOLIPASE A2-GAMMA"/>
    <property type="match status" value="1"/>
</dbReference>
<dbReference type="InterPro" id="IPR045217">
    <property type="entry name" value="PNPLA8-like"/>
</dbReference>
<dbReference type="AlphaFoldDB" id="A0A8D8RJ81"/>
<name>A0A8D8RJ81_9HEMI</name>
<evidence type="ECO:0000256" key="1">
    <source>
        <dbReference type="ARBA" id="ARBA00022801"/>
    </source>
</evidence>
<dbReference type="EMBL" id="HBUF01171173">
    <property type="protein sequence ID" value="CAG6652389.1"/>
    <property type="molecule type" value="Transcribed_RNA"/>
</dbReference>
<evidence type="ECO:0000256" key="3">
    <source>
        <dbReference type="ARBA" id="ARBA00023098"/>
    </source>
</evidence>
<evidence type="ECO:0000313" key="6">
    <source>
        <dbReference type="EMBL" id="CAG6652389.1"/>
    </source>
</evidence>
<feature type="active site" description="Nucleophile" evidence="4">
    <location>
        <position position="296"/>
    </location>
</feature>
<protein>
    <submittedName>
        <fullName evidence="6">Calcium-independent phospholipase A2-gamma</fullName>
    </submittedName>
</protein>
<dbReference type="GO" id="GO:0019369">
    <property type="term" value="P:arachidonate metabolic process"/>
    <property type="evidence" value="ECO:0007669"/>
    <property type="project" value="TreeGrafter"/>
</dbReference>
<feature type="short sequence motif" description="GXGXXG" evidence="4">
    <location>
        <begin position="262"/>
        <end position="267"/>
    </location>
</feature>
<dbReference type="Pfam" id="PF01734">
    <property type="entry name" value="Patatin"/>
    <property type="match status" value="1"/>
</dbReference>